<keyword evidence="2" id="KW-1185">Reference proteome</keyword>
<gene>
    <name evidence="1" type="ORF">GFH32_08615</name>
</gene>
<proteinExistence type="predicted"/>
<dbReference type="InterPro" id="IPR027417">
    <property type="entry name" value="P-loop_NTPase"/>
</dbReference>
<dbReference type="EMBL" id="CP045652">
    <property type="protein sequence ID" value="QGA26385.1"/>
    <property type="molecule type" value="Genomic_DNA"/>
</dbReference>
<evidence type="ECO:0008006" key="3">
    <source>
        <dbReference type="Google" id="ProtNLM"/>
    </source>
</evidence>
<sequence length="296" mass="34057">MQRTRFVIADIGLELSSQDYLPLMAVLPNFENFYVEEFPFDITVIRFEFIEDDFVIKEDDYKLLSDISIVWGDNFKFMESENSYVTVVDELVRADDTVWIMESDKTFMNSRIYFDRKKLEGSTALSWLIMVAFGQASLRYDTALIHASVVIKDAQAVAFLGKSGTGKSTHSRLWVKYIPGFSLLNDDNPAIRIVDEETVYIYGTPWSGKTHCYVNKKAKLMSLVRLQQAPYNRFVSKKGKEALMELLPSFTALRWNKEIFSTMINLLENIINSVHVGHLDCLPDQDAAELCYENIK</sequence>
<name>A0A5Q0Q8V6_9SPHI</name>
<dbReference type="KEGG" id="sphe:GFH32_08615"/>
<protein>
    <recommendedName>
        <fullName evidence="3">Phosphoenolpyruvate carboxykinase</fullName>
    </recommendedName>
</protein>
<dbReference type="RefSeq" id="WP_153511201.1">
    <property type="nucleotide sequence ID" value="NZ_CP045652.1"/>
</dbReference>
<reference evidence="1 2" key="1">
    <citation type="submission" date="2019-10" db="EMBL/GenBank/DDBJ databases">
        <authorList>
            <person name="Dong K."/>
        </authorList>
    </citation>
    <scope>NUCLEOTIDE SEQUENCE [LARGE SCALE GENOMIC DNA]</scope>
    <source>
        <strain evidence="2">dk4302</strain>
    </source>
</reference>
<dbReference type="Proteomes" id="UP000326921">
    <property type="component" value="Chromosome"/>
</dbReference>
<organism evidence="1 2">
    <name type="scientific">Sphingobacterium zhuxiongii</name>
    <dbReference type="NCBI Taxonomy" id="2662364"/>
    <lineage>
        <taxon>Bacteria</taxon>
        <taxon>Pseudomonadati</taxon>
        <taxon>Bacteroidota</taxon>
        <taxon>Sphingobacteriia</taxon>
        <taxon>Sphingobacteriales</taxon>
        <taxon>Sphingobacteriaceae</taxon>
        <taxon>Sphingobacterium</taxon>
    </lineage>
</organism>
<dbReference type="SUPFAM" id="SSF53795">
    <property type="entry name" value="PEP carboxykinase-like"/>
    <property type="match status" value="1"/>
</dbReference>
<evidence type="ECO:0000313" key="2">
    <source>
        <dbReference type="Proteomes" id="UP000326921"/>
    </source>
</evidence>
<dbReference type="AlphaFoldDB" id="A0A5Q0Q8V6"/>
<accession>A0A5Q0Q8V6</accession>
<dbReference type="Gene3D" id="3.40.50.300">
    <property type="entry name" value="P-loop containing nucleotide triphosphate hydrolases"/>
    <property type="match status" value="1"/>
</dbReference>
<evidence type="ECO:0000313" key="1">
    <source>
        <dbReference type="EMBL" id="QGA26385.1"/>
    </source>
</evidence>